<feature type="region of interest" description="Disordered" evidence="1">
    <location>
        <begin position="138"/>
        <end position="297"/>
    </location>
</feature>
<feature type="compositionally biased region" description="Basic and acidic residues" evidence="1">
    <location>
        <begin position="249"/>
        <end position="265"/>
    </location>
</feature>
<keyword evidence="3" id="KW-1185">Reference proteome</keyword>
<feature type="compositionally biased region" description="Pro residues" evidence="1">
    <location>
        <begin position="235"/>
        <end position="247"/>
    </location>
</feature>
<proteinExistence type="predicted"/>
<dbReference type="AlphaFoldDB" id="A0A9P0AJH7"/>
<feature type="compositionally biased region" description="Low complexity" evidence="1">
    <location>
        <begin position="179"/>
        <end position="189"/>
    </location>
</feature>
<feature type="compositionally biased region" description="Pro residues" evidence="1">
    <location>
        <begin position="317"/>
        <end position="327"/>
    </location>
</feature>
<evidence type="ECO:0000313" key="2">
    <source>
        <dbReference type="EMBL" id="CAH0393115.1"/>
    </source>
</evidence>
<sequence>MFDKNLVFVLGPSRNLSKNSSFGSLTSSFRSSFGGGAKKALEMCPTGIGAGLKKLQGIGGKSLKSLSGGLSRRLTKQRTKSSGATVGAVSDVARDVPIEVPIDTPVELPASSCITITPSPVTMPSPACTRDISLPRCSCSASPRRAASSTHSPRGSSRSSPKLSPQLSRLNTPEPLPKSPLARSPSRLSPRPPPHSSRSQPGRGSSTQRAKQSSTVSPSAAARQPSRGLPEVPLRAPPKLEPVPPRSSPRRENTPPRSPSRHEASPSRSPSRRRTSDHRSSSPGVTRPGSPVPPRKYGVRLFPWKPVVRKPALGVPPSSPPRPPSPDVPSVDPNDPQQLLYNQIQNQLLGYFAKDDPPNRILLWHLLDKAAITRSQIAQKESEEKSKKFLLKYCLPDLPSSHHVPLIERAELTQECINICHSDYGFVFMRPTGYWSEDLVDFFACGTVIPLTKGEPSRDPSKEPYKNADGNIEFWCDCKANTLLWNAFDRYGIKFKPFVELQQTDPSAALEYLSESFEGTNLELLSDADFKMYIKSIARKMRIPDPDQDSLYRIQQGKEAGGEDNELAEPGYWENMQFYKRPSGN</sequence>
<feature type="compositionally biased region" description="Low complexity" evidence="1">
    <location>
        <begin position="138"/>
        <end position="170"/>
    </location>
</feature>
<name>A0A9P0AJH7_BEMTA</name>
<dbReference type="Proteomes" id="UP001152759">
    <property type="component" value="Chromosome 7"/>
</dbReference>
<feature type="compositionally biased region" description="Polar residues" evidence="1">
    <location>
        <begin position="207"/>
        <end position="218"/>
    </location>
</feature>
<dbReference type="EMBL" id="OU963868">
    <property type="protein sequence ID" value="CAH0393115.1"/>
    <property type="molecule type" value="Genomic_DNA"/>
</dbReference>
<feature type="compositionally biased region" description="Low complexity" evidence="1">
    <location>
        <begin position="196"/>
        <end position="206"/>
    </location>
</feature>
<protein>
    <submittedName>
        <fullName evidence="2">Uncharacterized protein</fullName>
    </submittedName>
</protein>
<evidence type="ECO:0000313" key="3">
    <source>
        <dbReference type="Proteomes" id="UP001152759"/>
    </source>
</evidence>
<evidence type="ECO:0000256" key="1">
    <source>
        <dbReference type="SAM" id="MobiDB-lite"/>
    </source>
</evidence>
<feature type="compositionally biased region" description="Low complexity" evidence="1">
    <location>
        <begin position="328"/>
        <end position="337"/>
    </location>
</feature>
<reference evidence="2" key="1">
    <citation type="submission" date="2021-12" db="EMBL/GenBank/DDBJ databases">
        <authorList>
            <person name="King R."/>
        </authorList>
    </citation>
    <scope>NUCLEOTIDE SEQUENCE</scope>
</reference>
<feature type="region of interest" description="Disordered" evidence="1">
    <location>
        <begin position="312"/>
        <end position="337"/>
    </location>
</feature>
<organism evidence="2 3">
    <name type="scientific">Bemisia tabaci</name>
    <name type="common">Sweetpotato whitefly</name>
    <name type="synonym">Aleurodes tabaci</name>
    <dbReference type="NCBI Taxonomy" id="7038"/>
    <lineage>
        <taxon>Eukaryota</taxon>
        <taxon>Metazoa</taxon>
        <taxon>Ecdysozoa</taxon>
        <taxon>Arthropoda</taxon>
        <taxon>Hexapoda</taxon>
        <taxon>Insecta</taxon>
        <taxon>Pterygota</taxon>
        <taxon>Neoptera</taxon>
        <taxon>Paraneoptera</taxon>
        <taxon>Hemiptera</taxon>
        <taxon>Sternorrhyncha</taxon>
        <taxon>Aleyrodoidea</taxon>
        <taxon>Aleyrodidae</taxon>
        <taxon>Aleyrodinae</taxon>
        <taxon>Bemisia</taxon>
    </lineage>
</organism>
<gene>
    <name evidence="2" type="ORF">BEMITA_LOCUS11554</name>
</gene>
<accession>A0A9P0AJH7</accession>